<dbReference type="GO" id="GO:0003841">
    <property type="term" value="F:1-acylglycerol-3-phosphate O-acyltransferase activity"/>
    <property type="evidence" value="ECO:0007669"/>
    <property type="project" value="UniProtKB-UniRule"/>
</dbReference>
<dbReference type="GO" id="GO:0006654">
    <property type="term" value="P:phosphatidic acid biosynthetic process"/>
    <property type="evidence" value="ECO:0007669"/>
    <property type="project" value="TreeGrafter"/>
</dbReference>
<evidence type="ECO:0000256" key="1">
    <source>
        <dbReference type="ARBA" id="ARBA00008655"/>
    </source>
</evidence>
<name>A0A443PVV1_9MAGN</name>
<reference evidence="6 7" key="1">
    <citation type="journal article" date="2019" name="Nat. Plants">
        <title>Stout camphor tree genome fills gaps in understanding of flowering plant genome evolution.</title>
        <authorList>
            <person name="Chaw S.M."/>
            <person name="Liu Y.C."/>
            <person name="Wu Y.W."/>
            <person name="Wang H.Y."/>
            <person name="Lin C.I."/>
            <person name="Wu C.S."/>
            <person name="Ke H.M."/>
            <person name="Chang L.Y."/>
            <person name="Hsu C.Y."/>
            <person name="Yang H.T."/>
            <person name="Sudianto E."/>
            <person name="Hsu M.H."/>
            <person name="Wu K.P."/>
            <person name="Wang L.N."/>
            <person name="Leebens-Mack J.H."/>
            <person name="Tsai I.J."/>
        </authorList>
    </citation>
    <scope>NUCLEOTIDE SEQUENCE [LARGE SCALE GENOMIC DNA]</scope>
    <source>
        <strain evidence="7">cv. Chaw 1501</strain>
        <tissue evidence="6">Young leaves</tissue>
    </source>
</reference>
<dbReference type="Pfam" id="PF01553">
    <property type="entry name" value="Acyltransferase"/>
    <property type="match status" value="1"/>
</dbReference>
<evidence type="ECO:0000259" key="5">
    <source>
        <dbReference type="SMART" id="SM00563"/>
    </source>
</evidence>
<dbReference type="EC" id="2.3.1.51" evidence="4"/>
<dbReference type="PANTHER" id="PTHR10434:SF11">
    <property type="entry name" value="1-ACYL-SN-GLYCEROL-3-PHOSPHATE ACYLTRANSFERASE"/>
    <property type="match status" value="1"/>
</dbReference>
<dbReference type="InterPro" id="IPR002123">
    <property type="entry name" value="Plipid/glycerol_acylTrfase"/>
</dbReference>
<comment type="catalytic activity">
    <reaction evidence="4">
        <text>a 1-acyl-sn-glycero-3-phosphate + an acyl-CoA = a 1,2-diacyl-sn-glycero-3-phosphate + CoA</text>
        <dbReference type="Rhea" id="RHEA:19709"/>
        <dbReference type="ChEBI" id="CHEBI:57287"/>
        <dbReference type="ChEBI" id="CHEBI:57970"/>
        <dbReference type="ChEBI" id="CHEBI:58342"/>
        <dbReference type="ChEBI" id="CHEBI:58608"/>
        <dbReference type="EC" id="2.3.1.51"/>
    </reaction>
</comment>
<gene>
    <name evidence="6" type="ORF">CKAN_02419500</name>
</gene>
<dbReference type="AlphaFoldDB" id="A0A443PVV1"/>
<dbReference type="SMART" id="SM00563">
    <property type="entry name" value="PlsC"/>
    <property type="match status" value="1"/>
</dbReference>
<evidence type="ECO:0000256" key="3">
    <source>
        <dbReference type="ARBA" id="ARBA00023315"/>
    </source>
</evidence>
<keyword evidence="4" id="KW-1208">Phospholipid metabolism</keyword>
<dbReference type="Proteomes" id="UP000283530">
    <property type="component" value="Unassembled WGS sequence"/>
</dbReference>
<dbReference type="SUPFAM" id="SSF69593">
    <property type="entry name" value="Glycerol-3-phosphate (1)-acyltransferase"/>
    <property type="match status" value="1"/>
</dbReference>
<evidence type="ECO:0000313" key="6">
    <source>
        <dbReference type="EMBL" id="RWR94880.1"/>
    </source>
</evidence>
<dbReference type="PANTHER" id="PTHR10434">
    <property type="entry name" value="1-ACYL-SN-GLYCEROL-3-PHOSPHATE ACYLTRANSFERASE"/>
    <property type="match status" value="1"/>
</dbReference>
<keyword evidence="2 4" id="KW-0808">Transferase</keyword>
<comment type="similarity">
    <text evidence="1 4">Belongs to the 1-acyl-sn-glycerol-3-phosphate acyltransferase family.</text>
</comment>
<proteinExistence type="inferred from homology"/>
<comment type="caution">
    <text evidence="6">The sequence shown here is derived from an EMBL/GenBank/DDBJ whole genome shotgun (WGS) entry which is preliminary data.</text>
</comment>
<organism evidence="6 7">
    <name type="scientific">Cinnamomum micranthum f. kanehirae</name>
    <dbReference type="NCBI Taxonomy" id="337451"/>
    <lineage>
        <taxon>Eukaryota</taxon>
        <taxon>Viridiplantae</taxon>
        <taxon>Streptophyta</taxon>
        <taxon>Embryophyta</taxon>
        <taxon>Tracheophyta</taxon>
        <taxon>Spermatophyta</taxon>
        <taxon>Magnoliopsida</taxon>
        <taxon>Magnoliidae</taxon>
        <taxon>Laurales</taxon>
        <taxon>Lauraceae</taxon>
        <taxon>Cinnamomum</taxon>
    </lineage>
</organism>
<evidence type="ECO:0000256" key="2">
    <source>
        <dbReference type="ARBA" id="ARBA00022679"/>
    </source>
</evidence>
<dbReference type="InterPro" id="IPR004552">
    <property type="entry name" value="AGP_acyltrans"/>
</dbReference>
<keyword evidence="4" id="KW-0594">Phospholipid biosynthesis</keyword>
<dbReference type="CDD" id="cd07989">
    <property type="entry name" value="LPLAT_AGPAT-like"/>
    <property type="match status" value="1"/>
</dbReference>
<dbReference type="GO" id="GO:0016020">
    <property type="term" value="C:membrane"/>
    <property type="evidence" value="ECO:0007669"/>
    <property type="project" value="InterPro"/>
</dbReference>
<dbReference type="OrthoDB" id="202234at2759"/>
<dbReference type="STRING" id="337451.A0A443PVV1"/>
<keyword evidence="4" id="KW-0444">Lipid biosynthesis</keyword>
<sequence length="227" mass="25964">MQHHQWSNRGFHISETENIDQVKQIFDHSEAEMWILGNPVKIEGAEYSNRRAIYIANHASPLDIILIMWLIPLGTRCVAKKEIIWYPPLGQICILTSHPRIDRSNPSKAIEAIKEVTSTAVKRNLSLCIFPEGTRSKSGRLLPFKKGFVHVALQSRLPIVPMVLIGTHRAWRKGSSHLRPVPLTVKYLPPIITDEWAADKVDDHVKMVHDLYVEHLPESQRPLKSEE</sequence>
<protein>
    <recommendedName>
        <fullName evidence="4">1-acyl-sn-glycerol-3-phosphate acyltransferase</fullName>
        <ecNumber evidence="4">2.3.1.51</ecNumber>
    </recommendedName>
</protein>
<keyword evidence="7" id="KW-1185">Reference proteome</keyword>
<evidence type="ECO:0000313" key="7">
    <source>
        <dbReference type="Proteomes" id="UP000283530"/>
    </source>
</evidence>
<keyword evidence="3 4" id="KW-0012">Acyltransferase</keyword>
<evidence type="ECO:0000256" key="4">
    <source>
        <dbReference type="RuleBase" id="RU361267"/>
    </source>
</evidence>
<accession>A0A443PVV1</accession>
<dbReference type="EMBL" id="QPKB01000011">
    <property type="protein sequence ID" value="RWR94880.1"/>
    <property type="molecule type" value="Genomic_DNA"/>
</dbReference>
<comment type="domain">
    <text evidence="4">The HXXXXD motif is essential for acyltransferase activity and may constitute the binding site for the phosphate moiety of the glycerol-3-phosphate.</text>
</comment>
<keyword evidence="4" id="KW-0443">Lipid metabolism</keyword>
<feature type="domain" description="Phospholipid/glycerol acyltransferase" evidence="5">
    <location>
        <begin position="52"/>
        <end position="167"/>
    </location>
</feature>
<dbReference type="NCBIfam" id="TIGR00530">
    <property type="entry name" value="AGP_acyltrn"/>
    <property type="match status" value="1"/>
</dbReference>
<dbReference type="GO" id="GO:0005783">
    <property type="term" value="C:endoplasmic reticulum"/>
    <property type="evidence" value="ECO:0007669"/>
    <property type="project" value="TreeGrafter"/>
</dbReference>